<dbReference type="AlphaFoldDB" id="A0A8E2F0Q2"/>
<keyword evidence="3" id="KW-1185">Reference proteome</keyword>
<evidence type="ECO:0000313" key="2">
    <source>
        <dbReference type="EMBL" id="OCL08427.1"/>
    </source>
</evidence>
<evidence type="ECO:0000313" key="3">
    <source>
        <dbReference type="Proteomes" id="UP000250140"/>
    </source>
</evidence>
<feature type="signal peptide" evidence="1">
    <location>
        <begin position="1"/>
        <end position="18"/>
    </location>
</feature>
<accession>A0A8E2F0Q2</accession>
<name>A0A8E2F0Q2_9PEZI</name>
<dbReference type="EMBL" id="KV749661">
    <property type="protein sequence ID" value="OCL08427.1"/>
    <property type="molecule type" value="Genomic_DNA"/>
</dbReference>
<dbReference type="Proteomes" id="UP000250140">
    <property type="component" value="Unassembled WGS sequence"/>
</dbReference>
<reference evidence="2 3" key="1">
    <citation type="journal article" date="2016" name="Nat. Commun.">
        <title>Ectomycorrhizal ecology is imprinted in the genome of the dominant symbiotic fungus Cenococcum geophilum.</title>
        <authorList>
            <consortium name="DOE Joint Genome Institute"/>
            <person name="Peter M."/>
            <person name="Kohler A."/>
            <person name="Ohm R.A."/>
            <person name="Kuo A."/>
            <person name="Krutzmann J."/>
            <person name="Morin E."/>
            <person name="Arend M."/>
            <person name="Barry K.W."/>
            <person name="Binder M."/>
            <person name="Choi C."/>
            <person name="Clum A."/>
            <person name="Copeland A."/>
            <person name="Grisel N."/>
            <person name="Haridas S."/>
            <person name="Kipfer T."/>
            <person name="LaButti K."/>
            <person name="Lindquist E."/>
            <person name="Lipzen A."/>
            <person name="Maire R."/>
            <person name="Meier B."/>
            <person name="Mihaltcheva S."/>
            <person name="Molinier V."/>
            <person name="Murat C."/>
            <person name="Poggeler S."/>
            <person name="Quandt C.A."/>
            <person name="Sperisen C."/>
            <person name="Tritt A."/>
            <person name="Tisserant E."/>
            <person name="Crous P.W."/>
            <person name="Henrissat B."/>
            <person name="Nehls U."/>
            <person name="Egli S."/>
            <person name="Spatafora J.W."/>
            <person name="Grigoriev I.V."/>
            <person name="Martin F.M."/>
        </authorList>
    </citation>
    <scope>NUCLEOTIDE SEQUENCE [LARGE SCALE GENOMIC DNA]</scope>
    <source>
        <strain evidence="2 3">CBS 207.34</strain>
    </source>
</reference>
<sequence length="179" mass="20097">MLLLALPFLGYLISPVLSGAVYSASNRHIQEPLVSSKEEPNLLPIPTLPSVKEKAVTVGLYITASGSHEEIYVEIPLHERVSPNALLGLPRHPQSARLADLLESGAQVSNRRRIERTICLIHPVISPEERSMRSHLYRTGSDNGDWSPWFMLDDGIVNFEHPANRWFLAGREVESYECF</sequence>
<gene>
    <name evidence="2" type="ORF">AOQ84DRAFT_376778</name>
</gene>
<proteinExistence type="predicted"/>
<keyword evidence="1" id="KW-0732">Signal</keyword>
<feature type="chain" id="PRO_5033993192" evidence="1">
    <location>
        <begin position="19"/>
        <end position="179"/>
    </location>
</feature>
<protein>
    <submittedName>
        <fullName evidence="2">Uncharacterized protein</fullName>
    </submittedName>
</protein>
<evidence type="ECO:0000256" key="1">
    <source>
        <dbReference type="SAM" id="SignalP"/>
    </source>
</evidence>
<dbReference type="OrthoDB" id="3650120at2759"/>
<organism evidence="2 3">
    <name type="scientific">Glonium stellatum</name>
    <dbReference type="NCBI Taxonomy" id="574774"/>
    <lineage>
        <taxon>Eukaryota</taxon>
        <taxon>Fungi</taxon>
        <taxon>Dikarya</taxon>
        <taxon>Ascomycota</taxon>
        <taxon>Pezizomycotina</taxon>
        <taxon>Dothideomycetes</taxon>
        <taxon>Pleosporomycetidae</taxon>
        <taxon>Gloniales</taxon>
        <taxon>Gloniaceae</taxon>
        <taxon>Glonium</taxon>
    </lineage>
</organism>